<feature type="binding site" evidence="10">
    <location>
        <position position="90"/>
    </location>
    <ligand>
        <name>Mg(2+)</name>
        <dbReference type="ChEBI" id="CHEBI:18420"/>
    </ligand>
</feature>
<dbReference type="NCBIfam" id="NF000768">
    <property type="entry name" value="PRK00051.1"/>
    <property type="match status" value="1"/>
</dbReference>
<evidence type="ECO:0000256" key="7">
    <source>
        <dbReference type="ARBA" id="ARBA00022833"/>
    </source>
</evidence>
<feature type="binding site" evidence="10">
    <location>
        <position position="89"/>
    </location>
    <ligand>
        <name>Zn(2+)</name>
        <dbReference type="ChEBI" id="CHEBI:29105"/>
        <note>ligand shared between dimeric partners</note>
    </ligand>
</feature>
<dbReference type="PANTHER" id="PTHR42945">
    <property type="entry name" value="HISTIDINE BIOSYNTHESIS BIFUNCTIONAL PROTEIN"/>
    <property type="match status" value="1"/>
</dbReference>
<comment type="pathway">
    <text evidence="2 10">Amino-acid biosynthesis; L-histidine biosynthesis; L-histidine from 5-phospho-alpha-D-ribose 1-diphosphate: step 3/9.</text>
</comment>
<comment type="similarity">
    <text evidence="10">Belongs to the PRA-CH family.</text>
</comment>
<accession>A0ABT7C797</accession>
<comment type="catalytic activity">
    <reaction evidence="1 10">
        <text>1-(5-phospho-beta-D-ribosyl)-5'-AMP + H2O = 1-(5-phospho-beta-D-ribosyl)-5-[(5-phospho-beta-D-ribosylamino)methylideneamino]imidazole-4-carboxamide</text>
        <dbReference type="Rhea" id="RHEA:20049"/>
        <dbReference type="ChEBI" id="CHEBI:15377"/>
        <dbReference type="ChEBI" id="CHEBI:58435"/>
        <dbReference type="ChEBI" id="CHEBI:59457"/>
        <dbReference type="EC" id="3.5.4.19"/>
    </reaction>
</comment>
<dbReference type="Pfam" id="PF01502">
    <property type="entry name" value="PRA-CH"/>
    <property type="match status" value="1"/>
</dbReference>
<comment type="subunit">
    <text evidence="10">Homodimer.</text>
</comment>
<proteinExistence type="inferred from homology"/>
<gene>
    <name evidence="10" type="primary">hisI</name>
    <name evidence="12" type="ORF">C7K25_06835</name>
</gene>
<keyword evidence="3 10" id="KW-0963">Cytoplasm</keyword>
<dbReference type="PANTHER" id="PTHR42945:SF11">
    <property type="entry name" value="PHOSPHORIBOSYL-AMP CYCLOHYDROLASE"/>
    <property type="match status" value="1"/>
</dbReference>
<evidence type="ECO:0000313" key="13">
    <source>
        <dbReference type="Proteomes" id="UP001170379"/>
    </source>
</evidence>
<evidence type="ECO:0000256" key="5">
    <source>
        <dbReference type="ARBA" id="ARBA00022723"/>
    </source>
</evidence>
<keyword evidence="8 10" id="KW-0460">Magnesium</keyword>
<keyword evidence="6 10" id="KW-0378">Hydrolase</keyword>
<evidence type="ECO:0000256" key="1">
    <source>
        <dbReference type="ARBA" id="ARBA00000024"/>
    </source>
</evidence>
<protein>
    <recommendedName>
        <fullName evidence="10">Phosphoribosyl-AMP cyclohydrolase</fullName>
        <shortName evidence="10">PRA-CH</shortName>
        <ecNumber evidence="10">3.5.4.19</ecNumber>
    </recommendedName>
</protein>
<feature type="binding site" evidence="10">
    <location>
        <position position="105"/>
    </location>
    <ligand>
        <name>Zn(2+)</name>
        <dbReference type="ChEBI" id="CHEBI:29105"/>
        <note>ligand shared between dimeric partners</note>
    </ligand>
</feature>
<evidence type="ECO:0000256" key="8">
    <source>
        <dbReference type="ARBA" id="ARBA00022842"/>
    </source>
</evidence>
<feature type="binding site" evidence="10">
    <location>
        <position position="112"/>
    </location>
    <ligand>
        <name>Zn(2+)</name>
        <dbReference type="ChEBI" id="CHEBI:29105"/>
        <note>ligand shared between dimeric partners</note>
    </ligand>
</feature>
<comment type="function">
    <text evidence="10">Catalyzes the hydrolysis of the adenine ring of phosphoribosyl-AMP.</text>
</comment>
<keyword evidence="5 10" id="KW-0479">Metal-binding</keyword>
<dbReference type="Proteomes" id="UP001170379">
    <property type="component" value="Unassembled WGS sequence"/>
</dbReference>
<dbReference type="HAMAP" id="MF_01021">
    <property type="entry name" value="HisI"/>
    <property type="match status" value="1"/>
</dbReference>
<feature type="binding site" evidence="10">
    <location>
        <position position="88"/>
    </location>
    <ligand>
        <name>Mg(2+)</name>
        <dbReference type="ChEBI" id="CHEBI:18420"/>
    </ligand>
</feature>
<evidence type="ECO:0000256" key="6">
    <source>
        <dbReference type="ARBA" id="ARBA00022801"/>
    </source>
</evidence>
<name>A0ABT7C797_9MICO</name>
<evidence type="ECO:0000256" key="4">
    <source>
        <dbReference type="ARBA" id="ARBA00022605"/>
    </source>
</evidence>
<dbReference type="SUPFAM" id="SSF141734">
    <property type="entry name" value="HisI-like"/>
    <property type="match status" value="1"/>
</dbReference>
<evidence type="ECO:0000256" key="10">
    <source>
        <dbReference type="HAMAP-Rule" id="MF_01021"/>
    </source>
</evidence>
<organism evidence="12 13">
    <name type="scientific">Gulosibacter molinativorax</name>
    <dbReference type="NCBI Taxonomy" id="256821"/>
    <lineage>
        <taxon>Bacteria</taxon>
        <taxon>Bacillati</taxon>
        <taxon>Actinomycetota</taxon>
        <taxon>Actinomycetes</taxon>
        <taxon>Micrococcales</taxon>
        <taxon>Microbacteriaceae</taxon>
        <taxon>Gulosibacter</taxon>
    </lineage>
</organism>
<sequence>MRSVTALEPAEIDEIVGALTFDDRGLIAAIAKQWDTGEVLMLAWMNEDSVRETLATRRAVYWSRSRGELWRKGDTSGHTQTVMSFQADCDADTILLGVDQVGAACHLNTRTCWDSDPLAVAFAEPTAEESLDR</sequence>
<feature type="domain" description="Phosphoribosyl-AMP cyclohydrolase" evidence="11">
    <location>
        <begin position="41"/>
        <end position="113"/>
    </location>
</feature>
<feature type="binding site" evidence="10">
    <location>
        <position position="92"/>
    </location>
    <ligand>
        <name>Mg(2+)</name>
        <dbReference type="ChEBI" id="CHEBI:18420"/>
    </ligand>
</feature>
<dbReference type="Gene3D" id="3.10.20.810">
    <property type="entry name" value="Phosphoribosyl-AMP cyclohydrolase"/>
    <property type="match status" value="1"/>
</dbReference>
<keyword evidence="9 10" id="KW-0368">Histidine biosynthesis</keyword>
<reference evidence="12" key="1">
    <citation type="submission" date="2018-03" db="EMBL/GenBank/DDBJ databases">
        <authorList>
            <person name="Nunes O.C."/>
            <person name="Lopes A.R."/>
            <person name="Froufe H."/>
            <person name="Munoz-Merida A."/>
            <person name="Barroso C."/>
            <person name="Egas C."/>
        </authorList>
    </citation>
    <scope>NUCLEOTIDE SEQUENCE</scope>
    <source>
        <strain evidence="12">ON4</strain>
    </source>
</reference>
<comment type="subcellular location">
    <subcellularLocation>
        <location evidence="10">Cytoplasm</location>
    </subcellularLocation>
</comment>
<evidence type="ECO:0000256" key="2">
    <source>
        <dbReference type="ARBA" id="ARBA00005169"/>
    </source>
</evidence>
<keyword evidence="13" id="KW-1185">Reference proteome</keyword>
<dbReference type="RefSeq" id="WP_026936640.1">
    <property type="nucleotide sequence ID" value="NZ_CP028426.1"/>
</dbReference>
<evidence type="ECO:0000259" key="11">
    <source>
        <dbReference type="Pfam" id="PF01502"/>
    </source>
</evidence>
<dbReference type="EC" id="3.5.4.19" evidence="10"/>
<comment type="caution">
    <text evidence="12">The sequence shown here is derived from an EMBL/GenBank/DDBJ whole genome shotgun (WGS) entry which is preliminary data.</text>
</comment>
<evidence type="ECO:0000313" key="12">
    <source>
        <dbReference type="EMBL" id="MDJ1371081.1"/>
    </source>
</evidence>
<dbReference type="InterPro" id="IPR038019">
    <property type="entry name" value="PRib_AMP_CycHydrolase_sf"/>
</dbReference>
<comment type="cofactor">
    <cofactor evidence="10">
        <name>Mg(2+)</name>
        <dbReference type="ChEBI" id="CHEBI:18420"/>
    </cofactor>
    <text evidence="10">Binds 1 Mg(2+) ion per subunit.</text>
</comment>
<dbReference type="InterPro" id="IPR002496">
    <property type="entry name" value="PRib_AMP_CycHydrolase_dom"/>
</dbReference>
<reference evidence="12" key="2">
    <citation type="journal article" date="2022" name="Sci. Rep.">
        <title>In silico prediction of the enzymes involved in the degradation of the herbicide molinate by Gulosibacter molinativorax ON4T.</title>
        <authorList>
            <person name="Lopes A.R."/>
            <person name="Bunin E."/>
            <person name="Viana A.T."/>
            <person name="Froufe H."/>
            <person name="Munoz-Merida A."/>
            <person name="Pinho D."/>
            <person name="Figueiredo J."/>
            <person name="Barroso C."/>
            <person name="Vaz-Moreira I."/>
            <person name="Bellanger X."/>
            <person name="Egas C."/>
            <person name="Nunes O.C."/>
        </authorList>
    </citation>
    <scope>NUCLEOTIDE SEQUENCE</scope>
    <source>
        <strain evidence="12">ON4</strain>
    </source>
</reference>
<dbReference type="InterPro" id="IPR026660">
    <property type="entry name" value="PRA-CH"/>
</dbReference>
<evidence type="ECO:0000256" key="9">
    <source>
        <dbReference type="ARBA" id="ARBA00023102"/>
    </source>
</evidence>
<dbReference type="EMBL" id="PXVD01000009">
    <property type="protein sequence ID" value="MDJ1371081.1"/>
    <property type="molecule type" value="Genomic_DNA"/>
</dbReference>
<comment type="cofactor">
    <cofactor evidence="10">
        <name>Zn(2+)</name>
        <dbReference type="ChEBI" id="CHEBI:29105"/>
    </cofactor>
    <text evidence="10">Binds 1 zinc ion per subunit.</text>
</comment>
<evidence type="ECO:0000256" key="3">
    <source>
        <dbReference type="ARBA" id="ARBA00022490"/>
    </source>
</evidence>
<keyword evidence="7 10" id="KW-0862">Zinc</keyword>
<keyword evidence="4 10" id="KW-0028">Amino-acid biosynthesis</keyword>